<evidence type="ECO:0000256" key="3">
    <source>
        <dbReference type="PROSITE-ProRule" id="PRU00514"/>
    </source>
</evidence>
<feature type="binding site" evidence="2">
    <location>
        <position position="91"/>
    </location>
    <ligand>
        <name>prephenate</name>
        <dbReference type="ChEBI" id="CHEBI:29934"/>
    </ligand>
</feature>
<dbReference type="InterPro" id="IPR008243">
    <property type="entry name" value="Chorismate_mutase_AroH"/>
</dbReference>
<keyword evidence="3 4" id="KW-0413">Isomerase</keyword>
<dbReference type="GO" id="GO:0004106">
    <property type="term" value="F:chorismate mutase activity"/>
    <property type="evidence" value="ECO:0007669"/>
    <property type="project" value="UniProtKB-UniRule"/>
</dbReference>
<comment type="catalytic activity">
    <reaction evidence="3">
        <text>chorismate = prephenate</text>
        <dbReference type="Rhea" id="RHEA:13897"/>
        <dbReference type="ChEBI" id="CHEBI:29748"/>
        <dbReference type="ChEBI" id="CHEBI:29934"/>
        <dbReference type="EC" id="5.4.99.5"/>
    </reaction>
</comment>
<dbReference type="Proteomes" id="UP000276437">
    <property type="component" value="Chromosome"/>
</dbReference>
<accession>A0A348ANV4</accession>
<dbReference type="CDD" id="cd02185">
    <property type="entry name" value="AroH"/>
    <property type="match status" value="1"/>
</dbReference>
<dbReference type="Pfam" id="PF07736">
    <property type="entry name" value="CM_1"/>
    <property type="match status" value="1"/>
</dbReference>
<dbReference type="GO" id="GO:0009073">
    <property type="term" value="P:aromatic amino acid family biosynthetic process"/>
    <property type="evidence" value="ECO:0007669"/>
    <property type="project" value="UniProtKB-UniRule"/>
</dbReference>
<keyword evidence="5" id="KW-1185">Reference proteome</keyword>
<evidence type="ECO:0000313" key="5">
    <source>
        <dbReference type="Proteomes" id="UP000276437"/>
    </source>
</evidence>
<dbReference type="EC" id="5.4.99.5" evidence="1 3"/>
<dbReference type="InterPro" id="IPR035959">
    <property type="entry name" value="RutC-like_sf"/>
</dbReference>
<dbReference type="PIRSF" id="PIRSF005965">
    <property type="entry name" value="Chor_mut_AroH"/>
    <property type="match status" value="1"/>
</dbReference>
<organism evidence="4 5">
    <name type="scientific">Methylomusa anaerophila</name>
    <dbReference type="NCBI Taxonomy" id="1930071"/>
    <lineage>
        <taxon>Bacteria</taxon>
        <taxon>Bacillati</taxon>
        <taxon>Bacillota</taxon>
        <taxon>Negativicutes</taxon>
        <taxon>Selenomonadales</taxon>
        <taxon>Sporomusaceae</taxon>
        <taxon>Methylomusa</taxon>
    </lineage>
</organism>
<dbReference type="SUPFAM" id="SSF55298">
    <property type="entry name" value="YjgF-like"/>
    <property type="match status" value="1"/>
</dbReference>
<dbReference type="AlphaFoldDB" id="A0A348ANV4"/>
<keyword evidence="2 3" id="KW-0057">Aromatic amino acid biosynthesis</keyword>
<sequence>MVNILRGVRGATTVINNDRQEISVRVIELLNEIVKENGLEKEDIAAAIFSSTPDLNAGFPAVGARMLGWNEVPLFGTQEVECPDALPRCIRVLILWNTDRNQNQIKHIYLHHAVALRQDIADQPV</sequence>
<evidence type="ECO:0000313" key="4">
    <source>
        <dbReference type="EMBL" id="BBB92752.1"/>
    </source>
</evidence>
<evidence type="ECO:0000256" key="1">
    <source>
        <dbReference type="NCBIfam" id="TIGR01796"/>
    </source>
</evidence>
<proteinExistence type="predicted"/>
<reference evidence="4 5" key="1">
    <citation type="journal article" date="2018" name="Int. J. Syst. Evol. Microbiol.">
        <title>Methylomusa anaerophila gen. nov., sp. nov., an anaerobic methanol-utilizing bacterium isolated from a microbial fuel cell.</title>
        <authorList>
            <person name="Amano N."/>
            <person name="Yamamuro A."/>
            <person name="Miyahara M."/>
            <person name="Kouzuma A."/>
            <person name="Abe T."/>
            <person name="Watanabe K."/>
        </authorList>
    </citation>
    <scope>NUCLEOTIDE SEQUENCE [LARGE SCALE GENOMIC DNA]</scope>
    <source>
        <strain evidence="4 5">MMFC1</strain>
    </source>
</reference>
<dbReference type="UniPathway" id="UPA00120">
    <property type="reaction ID" value="UER00203"/>
</dbReference>
<feature type="binding site" evidence="2">
    <location>
        <position position="109"/>
    </location>
    <ligand>
        <name>prephenate</name>
        <dbReference type="ChEBI" id="CHEBI:29934"/>
    </ligand>
</feature>
<keyword evidence="2 3" id="KW-0028">Amino-acid biosynthesis</keyword>
<dbReference type="PANTHER" id="PTHR21164">
    <property type="entry name" value="CHORISMATE MUTASE"/>
    <property type="match status" value="1"/>
</dbReference>
<evidence type="ECO:0000256" key="2">
    <source>
        <dbReference type="PIRSR" id="PIRSR005965-1"/>
    </source>
</evidence>
<dbReference type="GO" id="GO:0046417">
    <property type="term" value="P:chorismate metabolic process"/>
    <property type="evidence" value="ECO:0007669"/>
    <property type="project" value="TreeGrafter"/>
</dbReference>
<name>A0A348ANV4_9FIRM</name>
<dbReference type="PANTHER" id="PTHR21164:SF0">
    <property type="entry name" value="CHORISMATE MUTASE AROH"/>
    <property type="match status" value="1"/>
</dbReference>
<protein>
    <recommendedName>
        <fullName evidence="1 3">chorismate mutase</fullName>
        <ecNumber evidence="1 3">5.4.99.5</ecNumber>
    </recommendedName>
</protein>
<dbReference type="PROSITE" id="PS51167">
    <property type="entry name" value="CHORISMATE_MUT_1"/>
    <property type="match status" value="1"/>
</dbReference>
<dbReference type="EMBL" id="AP018449">
    <property type="protein sequence ID" value="BBB92752.1"/>
    <property type="molecule type" value="Genomic_DNA"/>
</dbReference>
<dbReference type="GO" id="GO:0008652">
    <property type="term" value="P:amino acid biosynthetic process"/>
    <property type="evidence" value="ECO:0007669"/>
    <property type="project" value="UniProtKB-UniRule"/>
</dbReference>
<feature type="binding site" evidence="2">
    <location>
        <position position="9"/>
    </location>
    <ligand>
        <name>prephenate</name>
        <dbReference type="ChEBI" id="CHEBI:29934"/>
    </ligand>
</feature>
<gene>
    <name evidence="4" type="primary">aroH</name>
    <name evidence="4" type="ORF">MAMMFC1_03448</name>
</gene>
<dbReference type="NCBIfam" id="TIGR01796">
    <property type="entry name" value="CM_mono_aroH"/>
    <property type="match status" value="1"/>
</dbReference>
<dbReference type="Gene3D" id="3.30.1330.40">
    <property type="entry name" value="RutC-like"/>
    <property type="match status" value="1"/>
</dbReference>
<dbReference type="KEGG" id="mana:MAMMFC1_03448"/>